<comment type="caution">
    <text evidence="2">The sequence shown here is derived from an EMBL/GenBank/DDBJ whole genome shotgun (WGS) entry which is preliminary data.</text>
</comment>
<dbReference type="Gene3D" id="2.60.40.10">
    <property type="entry name" value="Immunoglobulins"/>
    <property type="match status" value="1"/>
</dbReference>
<feature type="region of interest" description="Disordered" evidence="1">
    <location>
        <begin position="314"/>
        <end position="333"/>
    </location>
</feature>
<gene>
    <name evidence="2" type="ORF">SK069_17370</name>
</gene>
<evidence type="ECO:0000313" key="3">
    <source>
        <dbReference type="Proteomes" id="UP001277761"/>
    </source>
</evidence>
<protein>
    <submittedName>
        <fullName evidence="2">Carboxypeptidase-like regulatory domain-containing protein</fullName>
    </submittedName>
</protein>
<proteinExistence type="predicted"/>
<dbReference type="SUPFAM" id="SSF49464">
    <property type="entry name" value="Carboxypeptidase regulatory domain-like"/>
    <property type="match status" value="1"/>
</dbReference>
<accession>A0ABU4VNE7</accession>
<evidence type="ECO:0000256" key="1">
    <source>
        <dbReference type="SAM" id="MobiDB-lite"/>
    </source>
</evidence>
<dbReference type="InterPro" id="IPR008969">
    <property type="entry name" value="CarboxyPept-like_regulatory"/>
</dbReference>
<dbReference type="Proteomes" id="UP001277761">
    <property type="component" value="Unassembled WGS sequence"/>
</dbReference>
<dbReference type="EMBL" id="JAXAVX010000013">
    <property type="protein sequence ID" value="MDX8153372.1"/>
    <property type="molecule type" value="Genomic_DNA"/>
</dbReference>
<name>A0ABU4VNE7_9ACTN</name>
<evidence type="ECO:0000313" key="2">
    <source>
        <dbReference type="EMBL" id="MDX8153372.1"/>
    </source>
</evidence>
<sequence>MTYGRSARRRIAAVVLTLGVAAAIALGAPRSVEAGIYAMNYCGADGTADGFTVGATDPGRGEVSCTGTSPLLLAELPFQAWGEGSTMGLTFTAPDGVSIVEWRPHLTFHAFKQDSGANERFRLNVGAIPSGTFPLSCADNECPGAINGAYPAFDGARQVEARVTCVNEVPDSNLCKGSATLIDTGGQILLKDSYAPSIRAAVTGTVPQATTPARALRGQASIGGLVEDVGSGVARTELLIDGQPVAGTGNGCTPQPTSKRVPCGLAQNASINWNTVGVSDGGHTAALVATDASGNQATLWQGRVLVANQPIGPGSPEELRGNPTAPGVSDGSKITATFPATRKRPSTRCTIRSYRRHHPKTCRSRPARSIWKGGYSTTKTVVVTGRVTNAAGQPVPGAPVQLTGTVSRGPAARWETTTRTSQTGRWTTRVPRNIGSRTLEIRTFAREFDEVPAARTAASLLVRSRLALRVSRRSLRPGDRIRFRGQIADRASGVPVALEVHYRGKWRVFEAVSTKAGGRFRASYRFSRSGTGSYRFRARTRPTRATPYPYLSNVSPARRVRVR</sequence>
<dbReference type="InterPro" id="IPR013783">
    <property type="entry name" value="Ig-like_fold"/>
</dbReference>
<reference evidence="2 3" key="1">
    <citation type="submission" date="2023-11" db="EMBL/GenBank/DDBJ databases">
        <authorList>
            <person name="Xu M."/>
            <person name="Jiang T."/>
        </authorList>
    </citation>
    <scope>NUCLEOTIDE SEQUENCE [LARGE SCALE GENOMIC DNA]</scope>
    <source>
        <strain evidence="2 3">SD</strain>
    </source>
</reference>
<keyword evidence="3" id="KW-1185">Reference proteome</keyword>
<organism evidence="2 3">
    <name type="scientific">Patulibacter brassicae</name>
    <dbReference type="NCBI Taxonomy" id="1705717"/>
    <lineage>
        <taxon>Bacteria</taxon>
        <taxon>Bacillati</taxon>
        <taxon>Actinomycetota</taxon>
        <taxon>Thermoleophilia</taxon>
        <taxon>Solirubrobacterales</taxon>
        <taxon>Patulibacteraceae</taxon>
        <taxon>Patulibacter</taxon>
    </lineage>
</organism>